<dbReference type="InterPro" id="IPR029056">
    <property type="entry name" value="Ribokinase-like"/>
</dbReference>
<evidence type="ECO:0000259" key="3">
    <source>
        <dbReference type="Pfam" id="PF00294"/>
    </source>
</evidence>
<dbReference type="EMBL" id="BC087379">
    <property type="protein sequence ID" value="AAH87379.1"/>
    <property type="molecule type" value="mRNA"/>
</dbReference>
<name>Q5PQ38_XENLA</name>
<evidence type="ECO:0000313" key="4">
    <source>
        <dbReference type="EMBL" id="AAH87379.1"/>
    </source>
</evidence>
<dbReference type="PRINTS" id="PR00990">
    <property type="entry name" value="RIBOKINASE"/>
</dbReference>
<proteinExistence type="evidence at transcript level"/>
<dbReference type="PANTHER" id="PTHR10584:SF166">
    <property type="entry name" value="RIBOKINASE"/>
    <property type="match status" value="1"/>
</dbReference>
<dbReference type="Gene3D" id="3.40.1190.20">
    <property type="match status" value="1"/>
</dbReference>
<sequence>MGGNGGTCPAPRLFIQSAGSWRWLTAGDMSQTWPSLSLAETMTPKVIVVGSCMTDLVSVTPRLPKAGETIHGSKFFIGFGGKGANQCIQAARLGAKTAMVCKTLWARQQRPPLEQLLSL</sequence>
<dbReference type="InterPro" id="IPR002139">
    <property type="entry name" value="Ribo/fructo_kinase"/>
</dbReference>
<dbReference type="GO" id="GO:0044281">
    <property type="term" value="P:small molecule metabolic process"/>
    <property type="evidence" value="ECO:0007669"/>
    <property type="project" value="UniProtKB-ARBA"/>
</dbReference>
<organism evidence="4">
    <name type="scientific">Xenopus laevis</name>
    <name type="common">African clawed frog</name>
    <dbReference type="NCBI Taxonomy" id="8355"/>
    <lineage>
        <taxon>Eukaryota</taxon>
        <taxon>Metazoa</taxon>
        <taxon>Chordata</taxon>
        <taxon>Craniata</taxon>
        <taxon>Vertebrata</taxon>
        <taxon>Euteleostomi</taxon>
        <taxon>Amphibia</taxon>
        <taxon>Batrachia</taxon>
        <taxon>Anura</taxon>
        <taxon>Pipoidea</taxon>
        <taxon>Pipidae</taxon>
        <taxon>Xenopodinae</taxon>
        <taxon>Xenopus</taxon>
        <taxon>Xenopus</taxon>
    </lineage>
</organism>
<dbReference type="GO" id="GO:0006796">
    <property type="term" value="P:phosphate-containing compound metabolic process"/>
    <property type="evidence" value="ECO:0007669"/>
    <property type="project" value="UniProtKB-ARBA"/>
</dbReference>
<evidence type="ECO:0000256" key="2">
    <source>
        <dbReference type="ARBA" id="ARBA00022777"/>
    </source>
</evidence>
<dbReference type="SUPFAM" id="SSF53613">
    <property type="entry name" value="Ribokinase-like"/>
    <property type="match status" value="1"/>
</dbReference>
<dbReference type="AlphaFoldDB" id="Q5PQ38"/>
<dbReference type="GO" id="GO:0016301">
    <property type="term" value="F:kinase activity"/>
    <property type="evidence" value="ECO:0007669"/>
    <property type="project" value="UniProtKB-KW"/>
</dbReference>
<protein>
    <submittedName>
        <fullName evidence="4">LOC495991 protein</fullName>
    </submittedName>
</protein>
<reference evidence="4" key="1">
    <citation type="submission" date="2004-12" db="EMBL/GenBank/DDBJ databases">
        <authorList>
            <consortium name="NIH - Xenopus Gene Collection (XGC) project"/>
        </authorList>
    </citation>
    <scope>NUCLEOTIDE SEQUENCE [LARGE SCALE MRNA]</scope>
    <source>
        <tissue evidence="4">Testis</tissue>
    </source>
</reference>
<keyword evidence="1" id="KW-0808">Transferase</keyword>
<dbReference type="PANTHER" id="PTHR10584">
    <property type="entry name" value="SUGAR KINASE"/>
    <property type="match status" value="1"/>
</dbReference>
<dbReference type="Pfam" id="PF00294">
    <property type="entry name" value="PfkB"/>
    <property type="match status" value="1"/>
</dbReference>
<dbReference type="InterPro" id="IPR011611">
    <property type="entry name" value="PfkB_dom"/>
</dbReference>
<evidence type="ECO:0000256" key="1">
    <source>
        <dbReference type="ARBA" id="ARBA00022679"/>
    </source>
</evidence>
<accession>Q5PQ38</accession>
<keyword evidence="2" id="KW-0418">Kinase</keyword>
<feature type="domain" description="Carbohydrate kinase PfkB" evidence="3">
    <location>
        <begin position="45"/>
        <end position="102"/>
    </location>
</feature>
<dbReference type="GO" id="GO:0005829">
    <property type="term" value="C:cytosol"/>
    <property type="evidence" value="ECO:0007669"/>
    <property type="project" value="TreeGrafter"/>
</dbReference>
<gene>
    <name evidence="4" type="primary">LOC495991</name>
</gene>